<dbReference type="RefSeq" id="WP_139224352.1">
    <property type="nucleotide sequence ID" value="NZ_BONM01000022.1"/>
</dbReference>
<keyword evidence="3" id="KW-0378">Hydrolase</keyword>
<dbReference type="GO" id="GO:0004519">
    <property type="term" value="F:endonuclease activity"/>
    <property type="evidence" value="ECO:0007669"/>
    <property type="project" value="UniProtKB-KW"/>
</dbReference>
<keyword evidence="3" id="KW-0269">Exonuclease</keyword>
<evidence type="ECO:0000313" key="4">
    <source>
        <dbReference type="Proteomes" id="UP000199012"/>
    </source>
</evidence>
<reference evidence="3 4" key="1">
    <citation type="submission" date="2016-10" db="EMBL/GenBank/DDBJ databases">
        <authorList>
            <person name="de Groot N.N."/>
        </authorList>
    </citation>
    <scope>NUCLEOTIDE SEQUENCE [LARGE SCALE GENOMIC DNA]</scope>
    <source>
        <strain evidence="3 4">CGMCC 4.6945</strain>
    </source>
</reference>
<keyword evidence="3" id="KW-0255">Endonuclease</keyword>
<dbReference type="STRING" id="988821.SAMN05421867_10553"/>
<evidence type="ECO:0000256" key="1">
    <source>
        <dbReference type="SAM" id="MobiDB-lite"/>
    </source>
</evidence>
<dbReference type="SUPFAM" id="SSF56219">
    <property type="entry name" value="DNase I-like"/>
    <property type="match status" value="1"/>
</dbReference>
<dbReference type="Pfam" id="PF03372">
    <property type="entry name" value="Exo_endo_phos"/>
    <property type="match status" value="1"/>
</dbReference>
<dbReference type="GO" id="GO:0004527">
    <property type="term" value="F:exonuclease activity"/>
    <property type="evidence" value="ECO:0007669"/>
    <property type="project" value="UniProtKB-KW"/>
</dbReference>
<evidence type="ECO:0000313" key="3">
    <source>
        <dbReference type="EMBL" id="SFB00321.1"/>
    </source>
</evidence>
<dbReference type="InterPro" id="IPR036691">
    <property type="entry name" value="Endo/exonu/phosph_ase_sf"/>
</dbReference>
<organism evidence="3 4">
    <name type="scientific">Cellulomonas marina</name>
    <dbReference type="NCBI Taxonomy" id="988821"/>
    <lineage>
        <taxon>Bacteria</taxon>
        <taxon>Bacillati</taxon>
        <taxon>Actinomycetota</taxon>
        <taxon>Actinomycetes</taxon>
        <taxon>Micrococcales</taxon>
        <taxon>Cellulomonadaceae</taxon>
        <taxon>Cellulomonas</taxon>
    </lineage>
</organism>
<dbReference type="Proteomes" id="UP000199012">
    <property type="component" value="Unassembled WGS sequence"/>
</dbReference>
<protein>
    <submittedName>
        <fullName evidence="3">Metal-dependent hydrolase, endonuclease/exonuclease/phosphatase family</fullName>
    </submittedName>
</protein>
<evidence type="ECO:0000259" key="2">
    <source>
        <dbReference type="Pfam" id="PF03372"/>
    </source>
</evidence>
<keyword evidence="3" id="KW-0540">Nuclease</keyword>
<gene>
    <name evidence="3" type="ORF">SAMN05421867_10553</name>
</gene>
<name>A0A1I0XH64_9CELL</name>
<feature type="domain" description="Endonuclease/exonuclease/phosphatase" evidence="2">
    <location>
        <begin position="67"/>
        <end position="250"/>
    </location>
</feature>
<dbReference type="AlphaFoldDB" id="A0A1I0XH64"/>
<accession>A0A1I0XH64</accession>
<dbReference type="Gene3D" id="3.60.10.10">
    <property type="entry name" value="Endonuclease/exonuclease/phosphatase"/>
    <property type="match status" value="1"/>
</dbReference>
<proteinExistence type="predicted"/>
<keyword evidence="4" id="KW-1185">Reference proteome</keyword>
<feature type="compositionally biased region" description="Low complexity" evidence="1">
    <location>
        <begin position="10"/>
        <end position="56"/>
    </location>
</feature>
<dbReference type="InterPro" id="IPR005135">
    <property type="entry name" value="Endo/exonuclease/phosphatase"/>
</dbReference>
<dbReference type="EMBL" id="FOKA01000005">
    <property type="protein sequence ID" value="SFB00321.1"/>
    <property type="molecule type" value="Genomic_DNA"/>
</dbReference>
<feature type="region of interest" description="Disordered" evidence="1">
    <location>
        <begin position="1"/>
        <end position="62"/>
    </location>
</feature>
<sequence length="330" mass="32960">MGEARDDAAADPVPGAAAGGPAVPGTAGDRPVAASGVPTVPAAGPGDVPVPGASPAGDEEPPSLRLMTYNIKGLHLDAAAVAAVVRAQSPDVLAVQEPPRGPLGRRRLDRLARRAGLVPLVRGGGARTTALLVAPGLPTGPARALRLPWRPGRTRRGAVLAQVAGVQVLVVHLGLSAGERSRHLDRLLAAVDPAGGPLVVMGDLNEQPTGASWRRLGGRLTDAAVLGGGGVATFPAARPRLRIDAVLVEAGDEESPPPTPGRVARVVHAVRGRRSGAGRVPGVAAAAPGRAGLVVLGSWVPGGPVVARASDHRPVVVDVRPAAPAAGAGR</sequence>
<dbReference type="OrthoDB" id="3820230at2"/>